<evidence type="ECO:0000313" key="9">
    <source>
        <dbReference type="Proteomes" id="UP000191024"/>
    </source>
</evidence>
<dbReference type="AlphaFoldDB" id="A0A1G4KEW1"/>
<keyword evidence="4 5" id="KW-0472">Membrane</keyword>
<feature type="region of interest" description="Disordered" evidence="6">
    <location>
        <begin position="348"/>
        <end position="402"/>
    </location>
</feature>
<evidence type="ECO:0000256" key="5">
    <source>
        <dbReference type="RuleBase" id="RU367022"/>
    </source>
</evidence>
<dbReference type="Proteomes" id="UP000191024">
    <property type="component" value="Chromosome H"/>
</dbReference>
<evidence type="ECO:0000256" key="1">
    <source>
        <dbReference type="ARBA" id="ARBA00004141"/>
    </source>
</evidence>
<dbReference type="InterPro" id="IPR007274">
    <property type="entry name" value="Cop_transporter"/>
</dbReference>
<feature type="compositionally biased region" description="Basic and acidic residues" evidence="6">
    <location>
        <begin position="369"/>
        <end position="386"/>
    </location>
</feature>
<comment type="subcellular location">
    <subcellularLocation>
        <location evidence="1 5">Membrane</location>
        <topology evidence="1 5">Multi-pass membrane protein</topology>
    </subcellularLocation>
</comment>
<keyword evidence="9" id="KW-1185">Reference proteome</keyword>
<dbReference type="Pfam" id="PF04145">
    <property type="entry name" value="Ctr"/>
    <property type="match status" value="1"/>
</dbReference>
<sequence length="402" mass="43878">MVSIVAIAAASLMGGATGMNMDMSSSTTGMSMSMSMSMDMASSTMKMGSSVTGMSMGTSSMNMGGSHMSMEGSTMNMGSMSMTASPSATGGMPMPMSTSSSSTSSSSMGGMDGMDMDMNMPMNSYLTPKFMNYPVLFQGLYASSKAQAFGIFVLIITACFTYKSILFLSWCLEVKWFKRKNPNGSPGQVAPYGTETDDSSSQLGPGNYMQDLEFQTRYLPKVPNIFVDFASPSSIEVLHDLVRLILTFVSTMIVYMLMLVAMSFVLTYVFAVILGLAWAEVFFNRWKLCLIARWDLQREIKRRMNCNGGASCKCGNHHTADVERAEQNSSVNEKGRLSQETLSRAVVDKTNKASDSEDAGCCCDSNSLNREEEQERQAREISKETEQTGTMDVNLNPPEKFV</sequence>
<evidence type="ECO:0000256" key="2">
    <source>
        <dbReference type="ARBA" id="ARBA00022692"/>
    </source>
</evidence>
<dbReference type="EMBL" id="LT598468">
    <property type="protein sequence ID" value="SCV03033.1"/>
    <property type="molecule type" value="Genomic_DNA"/>
</dbReference>
<feature type="chain" id="PRO_5009236510" description="Copper transport protein" evidence="7">
    <location>
        <begin position="19"/>
        <end position="402"/>
    </location>
</feature>
<evidence type="ECO:0000256" key="7">
    <source>
        <dbReference type="SAM" id="SignalP"/>
    </source>
</evidence>
<evidence type="ECO:0000256" key="6">
    <source>
        <dbReference type="SAM" id="MobiDB-lite"/>
    </source>
</evidence>
<keyword evidence="5" id="KW-0406">Ion transport</keyword>
<gene>
    <name evidence="8" type="ORF">LAMI_0H04940G</name>
</gene>
<feature type="transmembrane region" description="Helical" evidence="5">
    <location>
        <begin position="148"/>
        <end position="172"/>
    </location>
</feature>
<reference evidence="9" key="1">
    <citation type="submission" date="2016-03" db="EMBL/GenBank/DDBJ databases">
        <authorList>
            <person name="Devillers H."/>
        </authorList>
    </citation>
    <scope>NUCLEOTIDE SEQUENCE [LARGE SCALE GENOMIC DNA]</scope>
</reference>
<dbReference type="PANTHER" id="PTHR12483:SF27">
    <property type="entry name" value="COPPER TRANSPORT PROTEIN CTR1"/>
    <property type="match status" value="1"/>
</dbReference>
<dbReference type="GO" id="GO:0005886">
    <property type="term" value="C:plasma membrane"/>
    <property type="evidence" value="ECO:0007669"/>
    <property type="project" value="TreeGrafter"/>
</dbReference>
<keyword evidence="3 5" id="KW-1133">Transmembrane helix</keyword>
<name>A0A1G4KEW1_9SACH</name>
<dbReference type="GO" id="GO:0005375">
    <property type="term" value="F:copper ion transmembrane transporter activity"/>
    <property type="evidence" value="ECO:0007669"/>
    <property type="project" value="UniProtKB-UniRule"/>
</dbReference>
<keyword evidence="5" id="KW-0813">Transport</keyword>
<evidence type="ECO:0000256" key="4">
    <source>
        <dbReference type="ARBA" id="ARBA00023136"/>
    </source>
</evidence>
<organism evidence="8 9">
    <name type="scientific">Lachancea mirantina</name>
    <dbReference type="NCBI Taxonomy" id="1230905"/>
    <lineage>
        <taxon>Eukaryota</taxon>
        <taxon>Fungi</taxon>
        <taxon>Dikarya</taxon>
        <taxon>Ascomycota</taxon>
        <taxon>Saccharomycotina</taxon>
        <taxon>Saccharomycetes</taxon>
        <taxon>Saccharomycetales</taxon>
        <taxon>Saccharomycetaceae</taxon>
        <taxon>Lachancea</taxon>
    </lineage>
</organism>
<protein>
    <recommendedName>
        <fullName evidence="5">Copper transport protein</fullName>
    </recommendedName>
</protein>
<comment type="similarity">
    <text evidence="5">Belongs to the copper transporter (Ctr) (TC 1.A.56) family. SLC31A subfamily.</text>
</comment>
<dbReference type="OrthoDB" id="73901at2759"/>
<keyword evidence="5" id="KW-0187">Copper transport</keyword>
<dbReference type="PANTHER" id="PTHR12483">
    <property type="entry name" value="SOLUTE CARRIER FAMILY 31 COPPER TRANSPORTERS"/>
    <property type="match status" value="1"/>
</dbReference>
<keyword evidence="5" id="KW-0186">Copper</keyword>
<feature type="signal peptide" evidence="7">
    <location>
        <begin position="1"/>
        <end position="18"/>
    </location>
</feature>
<evidence type="ECO:0000313" key="8">
    <source>
        <dbReference type="EMBL" id="SCV03033.1"/>
    </source>
</evidence>
<evidence type="ECO:0000256" key="3">
    <source>
        <dbReference type="ARBA" id="ARBA00022989"/>
    </source>
</evidence>
<proteinExistence type="inferred from homology"/>
<accession>A0A1G4KEW1</accession>
<keyword evidence="2 5" id="KW-0812">Transmembrane</keyword>
<dbReference type="STRING" id="1230905.A0A1G4KEW1"/>
<keyword evidence="7" id="KW-0732">Signal</keyword>